<dbReference type="AlphaFoldDB" id="A0A0G2EPU5"/>
<name>A0A0G2EPU5_PHACM</name>
<keyword evidence="1" id="KW-0808">Transferase</keyword>
<dbReference type="OrthoDB" id="5412996at2759"/>
<keyword evidence="2" id="KW-1185">Reference proteome</keyword>
<comment type="caution">
    <text evidence="1">The sequence shown here is derived from an EMBL/GenBank/DDBJ whole genome shotgun (WGS) entry which is preliminary data.</text>
</comment>
<accession>A0A0G2EPU5</accession>
<reference evidence="1 2" key="1">
    <citation type="submission" date="2015-05" db="EMBL/GenBank/DDBJ databases">
        <title>Distinctive expansion of gene families associated with plant cell wall degradation and secondary metabolism in the genomes of grapevine trunk pathogens.</title>
        <authorList>
            <person name="Lawrence D.P."/>
            <person name="Travadon R."/>
            <person name="Rolshausen P.E."/>
            <person name="Baumgartner K."/>
        </authorList>
    </citation>
    <scope>NUCLEOTIDE SEQUENCE [LARGE SCALE GENOMIC DNA]</scope>
    <source>
        <strain evidence="1">UCRPC4</strain>
    </source>
</reference>
<organism evidence="1 2">
    <name type="scientific">Phaeomoniella chlamydospora</name>
    <name type="common">Phaeoacremonium chlamydosporum</name>
    <dbReference type="NCBI Taxonomy" id="158046"/>
    <lineage>
        <taxon>Eukaryota</taxon>
        <taxon>Fungi</taxon>
        <taxon>Dikarya</taxon>
        <taxon>Ascomycota</taxon>
        <taxon>Pezizomycotina</taxon>
        <taxon>Eurotiomycetes</taxon>
        <taxon>Chaetothyriomycetidae</taxon>
        <taxon>Phaeomoniellales</taxon>
        <taxon>Phaeomoniellaceae</taxon>
        <taxon>Phaeomoniella</taxon>
    </lineage>
</organism>
<dbReference type="PANTHER" id="PTHR21310">
    <property type="entry name" value="AMINOGLYCOSIDE PHOSPHOTRANSFERASE-RELATED-RELATED"/>
    <property type="match status" value="1"/>
</dbReference>
<dbReference type="EMBL" id="LCWF01000063">
    <property type="protein sequence ID" value="KKY24151.1"/>
    <property type="molecule type" value="Genomic_DNA"/>
</dbReference>
<evidence type="ECO:0000313" key="2">
    <source>
        <dbReference type="Proteomes" id="UP000053317"/>
    </source>
</evidence>
<dbReference type="Proteomes" id="UP000053317">
    <property type="component" value="Unassembled WGS sequence"/>
</dbReference>
<dbReference type="GO" id="GO:0016740">
    <property type="term" value="F:transferase activity"/>
    <property type="evidence" value="ECO:0007669"/>
    <property type="project" value="UniProtKB-KW"/>
</dbReference>
<gene>
    <name evidence="1" type="ORF">UCRPC4_g02617</name>
</gene>
<reference evidence="1 2" key="2">
    <citation type="submission" date="2015-05" db="EMBL/GenBank/DDBJ databases">
        <authorList>
            <person name="Morales-Cruz A."/>
            <person name="Amrine K.C."/>
            <person name="Cantu D."/>
        </authorList>
    </citation>
    <scope>NUCLEOTIDE SEQUENCE [LARGE SCALE GENOMIC DNA]</scope>
    <source>
        <strain evidence="1">UCRPC4</strain>
    </source>
</reference>
<protein>
    <submittedName>
        <fullName evidence="1">Putative phosphotransferase enzyme family protein</fullName>
    </submittedName>
</protein>
<evidence type="ECO:0000313" key="1">
    <source>
        <dbReference type="EMBL" id="KKY24151.1"/>
    </source>
</evidence>
<dbReference type="InterPro" id="IPR011009">
    <property type="entry name" value="Kinase-like_dom_sf"/>
</dbReference>
<dbReference type="PANTHER" id="PTHR21310:SF37">
    <property type="entry name" value="AMINOGLYCOSIDE PHOSPHOTRANSFERASE DOMAIN-CONTAINING PROTEIN"/>
    <property type="match status" value="1"/>
</dbReference>
<dbReference type="InterPro" id="IPR051678">
    <property type="entry name" value="AGP_Transferase"/>
</dbReference>
<sequence>MNYDSKAWNKSNVFFIGWNRELDKNIQSIANSTISARYGVQPSEPVYLVNGAFNCCYKVRVKDFDVLFRFPILGKSAFRYEKTNDEAAIMAYISQHTTIPTPKVIRVTASAMGPYIVMEFVEGTLLLTHLEAPSLDRTAPPVLNPNISIPVITKSYRHMAHILIELSKCRFTQIGGVIRDESKHWRVGKRPMTINMNHLVSFANFPPTALPEQSFTTANEYFSALAEIHMTHLRTQRNDAAEDDKDYQKKYIARCLFRRIARSFSTTYNHGPFPLYCDDLGPGNLIVDDDLDVKSTIDWEYCYAAPAELTYCSPWWLLLSRPTIWEEELSSFLEQYIPRHQLFLGVLREYEDERIADGLLSECQRLSDSMAQSLSNGNFWFCIAVTSSFIFDDVYWQFIDPIYYGKFTSIEDRIALLSSDEQKDLEPFVRLKAEQAREGRLDDHRTLDELLTA</sequence>
<dbReference type="SUPFAM" id="SSF56112">
    <property type="entry name" value="Protein kinase-like (PK-like)"/>
    <property type="match status" value="1"/>
</dbReference>
<proteinExistence type="predicted"/>